<dbReference type="InterPro" id="IPR011990">
    <property type="entry name" value="TPR-like_helical_dom_sf"/>
</dbReference>
<keyword evidence="2 3" id="KW-0802">TPR repeat</keyword>
<organism evidence="5 6">
    <name type="scientific">Gomphosphaeria aponina SAG 52.96 = DSM 107014</name>
    <dbReference type="NCBI Taxonomy" id="1521640"/>
    <lineage>
        <taxon>Bacteria</taxon>
        <taxon>Bacillati</taxon>
        <taxon>Cyanobacteriota</taxon>
        <taxon>Cyanophyceae</taxon>
        <taxon>Oscillatoriophycideae</taxon>
        <taxon>Chroococcales</taxon>
        <taxon>Gomphosphaeriaceae</taxon>
        <taxon>Gomphosphaeria</taxon>
    </lineage>
</organism>
<evidence type="ECO:0000313" key="6">
    <source>
        <dbReference type="Proteomes" id="UP000767446"/>
    </source>
</evidence>
<dbReference type="EMBL" id="JADQBC010000022">
    <property type="protein sequence ID" value="MBR8827192.1"/>
    <property type="molecule type" value="Genomic_DNA"/>
</dbReference>
<evidence type="ECO:0000256" key="1">
    <source>
        <dbReference type="ARBA" id="ARBA00022737"/>
    </source>
</evidence>
<keyword evidence="1" id="KW-0677">Repeat</keyword>
<evidence type="ECO:0000256" key="4">
    <source>
        <dbReference type="SAM" id="Coils"/>
    </source>
</evidence>
<dbReference type="Pfam" id="PF13432">
    <property type="entry name" value="TPR_16"/>
    <property type="match status" value="1"/>
</dbReference>
<reference evidence="5" key="1">
    <citation type="submission" date="2021-02" db="EMBL/GenBank/DDBJ databases">
        <title>Metagenome analyses of Stigonema ocellatum DSM 106950, Chlorogloea purpurea SAG 13.99 and Gomphosphaeria aponina DSM 107014.</title>
        <authorList>
            <person name="Marter P."/>
            <person name="Huang S."/>
        </authorList>
    </citation>
    <scope>NUCLEOTIDE SEQUENCE</scope>
    <source>
        <strain evidence="5">JP213</strain>
    </source>
</reference>
<dbReference type="Pfam" id="PF14559">
    <property type="entry name" value="TPR_19"/>
    <property type="match status" value="1"/>
</dbReference>
<dbReference type="PROSITE" id="PS50005">
    <property type="entry name" value="TPR"/>
    <property type="match status" value="3"/>
</dbReference>
<dbReference type="SMART" id="SM00028">
    <property type="entry name" value="TPR"/>
    <property type="match status" value="5"/>
</dbReference>
<proteinExistence type="predicted"/>
<evidence type="ECO:0000256" key="3">
    <source>
        <dbReference type="PROSITE-ProRule" id="PRU00339"/>
    </source>
</evidence>
<feature type="repeat" description="TPR" evidence="3">
    <location>
        <begin position="78"/>
        <end position="111"/>
    </location>
</feature>
<dbReference type="SUPFAM" id="SSF48452">
    <property type="entry name" value="TPR-like"/>
    <property type="match status" value="1"/>
</dbReference>
<dbReference type="Pfam" id="PF13469">
    <property type="entry name" value="Sulfotransfer_3"/>
    <property type="match status" value="1"/>
</dbReference>
<dbReference type="Gene3D" id="1.25.40.10">
    <property type="entry name" value="Tetratricopeptide repeat domain"/>
    <property type="match status" value="2"/>
</dbReference>
<protein>
    <submittedName>
        <fullName evidence="5">Sulfotransferase</fullName>
    </submittedName>
</protein>
<feature type="coiled-coil region" evidence="4">
    <location>
        <begin position="436"/>
        <end position="463"/>
    </location>
</feature>
<dbReference type="InterPro" id="IPR019734">
    <property type="entry name" value="TPR_rpt"/>
</dbReference>
<gene>
    <name evidence="5" type="ORF">DSM107014_04680</name>
</gene>
<name>A0A941GSE2_9CHRO</name>
<comment type="caution">
    <text evidence="5">The sequence shown here is derived from an EMBL/GenBank/DDBJ whole genome shotgun (WGS) entry which is preliminary data.</text>
</comment>
<feature type="repeat" description="TPR" evidence="3">
    <location>
        <begin position="44"/>
        <end position="77"/>
    </location>
</feature>
<feature type="repeat" description="TPR" evidence="3">
    <location>
        <begin position="113"/>
        <end position="146"/>
    </location>
</feature>
<dbReference type="InterPro" id="IPR051012">
    <property type="entry name" value="CellSynth/LPSAsmb/PSIAsmb"/>
</dbReference>
<evidence type="ECO:0000313" key="5">
    <source>
        <dbReference type="EMBL" id="MBR8827192.1"/>
    </source>
</evidence>
<dbReference type="Proteomes" id="UP000767446">
    <property type="component" value="Unassembled WGS sequence"/>
</dbReference>
<dbReference type="PANTHER" id="PTHR45586:SF1">
    <property type="entry name" value="LIPOPOLYSACCHARIDE ASSEMBLY PROTEIN B"/>
    <property type="match status" value="1"/>
</dbReference>
<accession>A0A941GSE2</accession>
<sequence>MPNNINEERLESLFEESQQLKKAGKLVEAIAKYLAALQLNPNYLPALNELVEVYEKQKEWDKALIYNQRVVELEPENSLAQARLARNYLQAKKLQKAIEKFKQAIALQKEQPAWVYHNYGDALKQNHQLDEAIAAWKKALESKPLAPHAVYRKIGNAWENLGRVNLALAADRQAVQLQIHKHYQKQKPSLEDAIASITARWPDAKSNNKTSPIFIFSAGWRSGSTLLQRLLMSSDDVVIWGEPYSHAGLIDSLSTPLKCINQQSPHQSWFSFKWKTPKDLADKFVANFYPDISYLIAAHIAYFEVFFEKPAMAKGTVRWGIKDVRLTSDHAIYLNWLFPQAKFIFLYRSPYDAYLSYRGARWLKKWPNEFIDTPAQFGLHWQELLAGYLAEAEKVDSMIFSYEELCSDEFDYEKLEKFLGISINLSILNDKKKGFKKQKNLQEETLAQEIKELKEVVESLASDLGYSY</sequence>
<dbReference type="SUPFAM" id="SSF52540">
    <property type="entry name" value="P-loop containing nucleoside triphosphate hydrolases"/>
    <property type="match status" value="1"/>
</dbReference>
<dbReference type="PANTHER" id="PTHR45586">
    <property type="entry name" value="TPR REPEAT-CONTAINING PROTEIN PA4667"/>
    <property type="match status" value="1"/>
</dbReference>
<dbReference type="InterPro" id="IPR027417">
    <property type="entry name" value="P-loop_NTPase"/>
</dbReference>
<dbReference type="Gene3D" id="3.40.50.300">
    <property type="entry name" value="P-loop containing nucleotide triphosphate hydrolases"/>
    <property type="match status" value="1"/>
</dbReference>
<keyword evidence="4" id="KW-0175">Coiled coil</keyword>
<evidence type="ECO:0000256" key="2">
    <source>
        <dbReference type="ARBA" id="ARBA00022803"/>
    </source>
</evidence>
<dbReference type="AlphaFoldDB" id="A0A941GSE2"/>